<feature type="region of interest" description="Disordered" evidence="1">
    <location>
        <begin position="162"/>
        <end position="209"/>
    </location>
</feature>
<gene>
    <name evidence="2" type="ORF">OSB04_026541</name>
</gene>
<evidence type="ECO:0000256" key="1">
    <source>
        <dbReference type="SAM" id="MobiDB-lite"/>
    </source>
</evidence>
<proteinExistence type="predicted"/>
<sequence length="338" mass="37465">MGEHVAIPDHGSVFGSVHGCRGLVGFRMDPGYLVKFVSRRVQEMTTITVDLQIVQLINCRERIIEVERTLCGIDGVILLYVDYKYAKFTIETTRDPEEIRGALQHMFPGTSVTVSRRINTPNSSIQHPPGFHDTARDMVEGCRGKGLAIVEYTQTTTLKMNFTDQPTTSSSARNVRDPEHGGYGYGNAAPTPPPQYQASTSGSAGPYGRYPASAPPMPKTEAEGYVYGYPPSEKKTEGEGYVYGYPCGCKFKPRHKLWCRFKSRLSWSTTVVLPPARHLYRLQTDLAADGLSDMTGRDKTVCPTFGAAWDRTGIHCPTFGATWDSTETGTRWDNMGQK</sequence>
<comment type="caution">
    <text evidence="2">The sequence shown here is derived from an EMBL/GenBank/DDBJ whole genome shotgun (WGS) entry which is preliminary data.</text>
</comment>
<dbReference type="AlphaFoldDB" id="A0AA38W5Z5"/>
<name>A0AA38W5Z5_9ASTR</name>
<evidence type="ECO:0000313" key="3">
    <source>
        <dbReference type="Proteomes" id="UP001172457"/>
    </source>
</evidence>
<keyword evidence="3" id="KW-1185">Reference proteome</keyword>
<dbReference type="EMBL" id="JARYMX010000007">
    <property type="protein sequence ID" value="KAJ9540035.1"/>
    <property type="molecule type" value="Genomic_DNA"/>
</dbReference>
<evidence type="ECO:0000313" key="2">
    <source>
        <dbReference type="EMBL" id="KAJ9540035.1"/>
    </source>
</evidence>
<dbReference type="Proteomes" id="UP001172457">
    <property type="component" value="Chromosome 7"/>
</dbReference>
<organism evidence="2 3">
    <name type="scientific">Centaurea solstitialis</name>
    <name type="common">yellow star-thistle</name>
    <dbReference type="NCBI Taxonomy" id="347529"/>
    <lineage>
        <taxon>Eukaryota</taxon>
        <taxon>Viridiplantae</taxon>
        <taxon>Streptophyta</taxon>
        <taxon>Embryophyta</taxon>
        <taxon>Tracheophyta</taxon>
        <taxon>Spermatophyta</taxon>
        <taxon>Magnoliopsida</taxon>
        <taxon>eudicotyledons</taxon>
        <taxon>Gunneridae</taxon>
        <taxon>Pentapetalae</taxon>
        <taxon>asterids</taxon>
        <taxon>campanulids</taxon>
        <taxon>Asterales</taxon>
        <taxon>Asteraceae</taxon>
        <taxon>Carduoideae</taxon>
        <taxon>Cardueae</taxon>
        <taxon>Centaureinae</taxon>
        <taxon>Centaurea</taxon>
    </lineage>
</organism>
<feature type="compositionally biased region" description="Polar residues" evidence="1">
    <location>
        <begin position="162"/>
        <end position="173"/>
    </location>
</feature>
<protein>
    <submittedName>
        <fullName evidence="2">Uncharacterized protein</fullName>
    </submittedName>
</protein>
<reference evidence="2" key="1">
    <citation type="submission" date="2023-03" db="EMBL/GenBank/DDBJ databases">
        <title>Chromosome-scale reference genome and RAD-based genetic map of yellow starthistle (Centaurea solstitialis) reveal putative structural variation and QTLs associated with invader traits.</title>
        <authorList>
            <person name="Reatini B."/>
            <person name="Cang F.A."/>
            <person name="Jiang Q."/>
            <person name="Mckibben M.T.W."/>
            <person name="Barker M.S."/>
            <person name="Rieseberg L.H."/>
            <person name="Dlugosch K.M."/>
        </authorList>
    </citation>
    <scope>NUCLEOTIDE SEQUENCE</scope>
    <source>
        <strain evidence="2">CAN-66</strain>
        <tissue evidence="2">Leaf</tissue>
    </source>
</reference>
<accession>A0AA38W5Z5</accession>